<gene>
    <name evidence="11" type="ORF">EDC37_10375</name>
</gene>
<dbReference type="PROSITE" id="PS00061">
    <property type="entry name" value="ADH_SHORT"/>
    <property type="match status" value="1"/>
</dbReference>
<name>A0A4R3KCF3_9FIRM</name>
<evidence type="ECO:0000256" key="7">
    <source>
        <dbReference type="ARBA" id="ARBA00044271"/>
    </source>
</evidence>
<dbReference type="PANTHER" id="PTHR43086:SF3">
    <property type="entry name" value="NADP-DEPENDENT 3-HYDROXY ACID DEHYDROGENASE YDFG"/>
    <property type="match status" value="1"/>
</dbReference>
<dbReference type="InterPro" id="IPR036291">
    <property type="entry name" value="NAD(P)-bd_dom_sf"/>
</dbReference>
<dbReference type="EC" id="1.1.1.381" evidence="5"/>
<evidence type="ECO:0000256" key="2">
    <source>
        <dbReference type="ARBA" id="ARBA00023002"/>
    </source>
</evidence>
<evidence type="ECO:0000256" key="6">
    <source>
        <dbReference type="ARBA" id="ARBA00044065"/>
    </source>
</evidence>
<organism evidence="11 12">
    <name type="scientific">Pectinatus cerevisiiphilus</name>
    <dbReference type="NCBI Taxonomy" id="86956"/>
    <lineage>
        <taxon>Bacteria</taxon>
        <taxon>Bacillati</taxon>
        <taxon>Bacillota</taxon>
        <taxon>Negativicutes</taxon>
        <taxon>Selenomonadales</taxon>
        <taxon>Selenomonadaceae</taxon>
        <taxon>Pectinatus</taxon>
    </lineage>
</organism>
<dbReference type="CDD" id="cd05233">
    <property type="entry name" value="SDR_c"/>
    <property type="match status" value="1"/>
</dbReference>
<comment type="catalytic activity">
    <reaction evidence="10">
        <text>3-hydroxypropanoate + NADP(+) = 3-oxopropanoate + NADPH + H(+)</text>
        <dbReference type="Rhea" id="RHEA:26438"/>
        <dbReference type="ChEBI" id="CHEBI:15378"/>
        <dbReference type="ChEBI" id="CHEBI:16510"/>
        <dbReference type="ChEBI" id="CHEBI:33190"/>
        <dbReference type="ChEBI" id="CHEBI:57783"/>
        <dbReference type="ChEBI" id="CHEBI:58349"/>
        <dbReference type="EC" id="1.1.1.298"/>
    </reaction>
</comment>
<dbReference type="GO" id="GO:0035527">
    <property type="term" value="F:3-hydroxypropionate dehydrogenase (NADP+) activity"/>
    <property type="evidence" value="ECO:0007669"/>
    <property type="project" value="UniProtKB-EC"/>
</dbReference>
<protein>
    <recommendedName>
        <fullName evidence="6">NADP-dependent 3-hydroxy acid dehydrogenase YdfG</fullName>
        <ecNumber evidence="4">1.1.1.298</ecNumber>
        <ecNumber evidence="5">1.1.1.381</ecNumber>
    </recommendedName>
    <alternativeName>
        <fullName evidence="8">L-allo-threonine dehydrogenase</fullName>
    </alternativeName>
    <alternativeName>
        <fullName evidence="7">Malonic semialdehyde reductase</fullName>
    </alternativeName>
</protein>
<dbReference type="Gene3D" id="3.40.50.720">
    <property type="entry name" value="NAD(P)-binding Rossmann-like Domain"/>
    <property type="match status" value="1"/>
</dbReference>
<evidence type="ECO:0000313" key="12">
    <source>
        <dbReference type="Proteomes" id="UP000295188"/>
    </source>
</evidence>
<dbReference type="InterPro" id="IPR002347">
    <property type="entry name" value="SDR_fam"/>
</dbReference>
<sequence>MKIAIVTGASKGLGREFVKLLDQEKQLDQIWGIARSKEQLESLQKSLTTPMRVLAYDLTQESAINALLDLLKKEKPSVQFLINAAGIGSIGSYKDIPLHTCAAMIDLNCRAAVLLSQAAIPFMPVGSHILEICSTAAFQPLPYLNIYAASKAFLYHYSRALHFELTAQHISVTAICPYWIKDTEFISTAKGNKSNCYINNFIWGSLKKTVAKKALNDAKKNLAVSTPGIICTLHHIACKFLPDSLLMSIWNFIRRYKI</sequence>
<dbReference type="OrthoDB" id="9808814at2"/>
<proteinExistence type="inferred from homology"/>
<reference evidence="11 12" key="1">
    <citation type="submission" date="2019-03" db="EMBL/GenBank/DDBJ databases">
        <title>Genomic Encyclopedia of Type Strains, Phase IV (KMG-IV): sequencing the most valuable type-strain genomes for metagenomic binning, comparative biology and taxonomic classification.</title>
        <authorList>
            <person name="Goeker M."/>
        </authorList>
    </citation>
    <scope>NUCLEOTIDE SEQUENCE [LARGE SCALE GENOMIC DNA]</scope>
    <source>
        <strain evidence="11 12">DSM 20467</strain>
    </source>
</reference>
<dbReference type="AlphaFoldDB" id="A0A4R3KCF3"/>
<evidence type="ECO:0000256" key="9">
    <source>
        <dbReference type="ARBA" id="ARBA00045650"/>
    </source>
</evidence>
<dbReference type="RefSeq" id="WP_132547595.1">
    <property type="nucleotide sequence ID" value="NZ_SMAA01000003.1"/>
</dbReference>
<comment type="function">
    <text evidence="9">NADP-dependent dehydrogenase with broad substrate specificity acting on 3-hydroxy acids. Catalyzes the NADP-dependent oxidation of L-allo-threonine to L-2-amino-3-keto-butyrate, which is spontaneously decarboxylated into aminoacetone. Also acts on D-threonine, L-serine, D-serine, D-3-hydroxyisobutyrate, L-3-hydroxyisobutyrate, D-glycerate and L-glycerate. Able to catalyze the reduction of the malonic semialdehyde to 3-hydroxypropionic acid. YdfG is apparently supplementing RutE, the presumed malonic semialdehyde reductase involved in pyrimidine degradation since both are able to detoxify malonic semialdehyde.</text>
</comment>
<dbReference type="SUPFAM" id="SSF51735">
    <property type="entry name" value="NAD(P)-binding Rossmann-fold domains"/>
    <property type="match status" value="1"/>
</dbReference>
<keyword evidence="12" id="KW-1185">Reference proteome</keyword>
<evidence type="ECO:0000256" key="8">
    <source>
        <dbReference type="ARBA" id="ARBA00044349"/>
    </source>
</evidence>
<dbReference type="InterPro" id="IPR020904">
    <property type="entry name" value="Sc_DH/Rdtase_CS"/>
</dbReference>
<dbReference type="EMBL" id="SMAA01000003">
    <property type="protein sequence ID" value="TCS80906.1"/>
    <property type="molecule type" value="Genomic_DNA"/>
</dbReference>
<evidence type="ECO:0000256" key="5">
    <source>
        <dbReference type="ARBA" id="ARBA00044059"/>
    </source>
</evidence>
<evidence type="ECO:0000256" key="4">
    <source>
        <dbReference type="ARBA" id="ARBA00044050"/>
    </source>
</evidence>
<evidence type="ECO:0000256" key="10">
    <source>
        <dbReference type="ARBA" id="ARBA00047274"/>
    </source>
</evidence>
<dbReference type="EC" id="1.1.1.298" evidence="4"/>
<evidence type="ECO:0000313" key="11">
    <source>
        <dbReference type="EMBL" id="TCS80906.1"/>
    </source>
</evidence>
<comment type="caution">
    <text evidence="11">The sequence shown here is derived from an EMBL/GenBank/DDBJ whole genome shotgun (WGS) entry which is preliminary data.</text>
</comment>
<dbReference type="Pfam" id="PF00106">
    <property type="entry name" value="adh_short"/>
    <property type="match status" value="1"/>
</dbReference>
<dbReference type="PANTHER" id="PTHR43086">
    <property type="entry name" value="VERY-LONG-CHAIN 3-OXOOACYL-COA REDUCTASE"/>
    <property type="match status" value="1"/>
</dbReference>
<dbReference type="PRINTS" id="PR00081">
    <property type="entry name" value="GDHRDH"/>
</dbReference>
<evidence type="ECO:0000256" key="3">
    <source>
        <dbReference type="ARBA" id="ARBA00043812"/>
    </source>
</evidence>
<dbReference type="Proteomes" id="UP000295188">
    <property type="component" value="Unassembled WGS sequence"/>
</dbReference>
<comment type="similarity">
    <text evidence="1">Belongs to the short-chain dehydrogenases/reductases (SDR) family.</text>
</comment>
<keyword evidence="2" id="KW-0560">Oxidoreductase</keyword>
<evidence type="ECO:0000256" key="1">
    <source>
        <dbReference type="ARBA" id="ARBA00006484"/>
    </source>
</evidence>
<comment type="catalytic activity">
    <reaction evidence="3">
        <text>L-allo-threonine + NADP(+) = aminoacetone + CO2 + NADPH</text>
        <dbReference type="Rhea" id="RHEA:43524"/>
        <dbReference type="ChEBI" id="CHEBI:16526"/>
        <dbReference type="ChEBI" id="CHEBI:57783"/>
        <dbReference type="ChEBI" id="CHEBI:58320"/>
        <dbReference type="ChEBI" id="CHEBI:58349"/>
        <dbReference type="ChEBI" id="CHEBI:58585"/>
        <dbReference type="EC" id="1.1.1.381"/>
    </reaction>
</comment>
<accession>A0A4R3KCF3</accession>